<protein>
    <submittedName>
        <fullName evidence="1">Uncharacterized protein</fullName>
    </submittedName>
</protein>
<sequence>MGEGVQCDAVAEVLEEGGADLKRTSKVDEKEDVCIYHTVVACGEDERVIYTVLDVVEKAFEAECTVPKIVALVHDEQVGLLLSRLGADVVLPADALAQVVAALVAHPYAGTLLYNALKGTINIGSKECTDPEGCDPYQLAGPKGIPIAILVRGRWEPPEKTMKPGDIVVFFELSKLKS</sequence>
<proteinExistence type="predicted"/>
<dbReference type="KEGG" id="ipc:IPA_08185"/>
<dbReference type="EMBL" id="CP006868">
    <property type="protein sequence ID" value="UXD22781.1"/>
    <property type="molecule type" value="Genomic_DNA"/>
</dbReference>
<name>A0A977KCX4_9CREN</name>
<evidence type="ECO:0000313" key="1">
    <source>
        <dbReference type="EMBL" id="UXD22781.1"/>
    </source>
</evidence>
<reference evidence="1" key="1">
    <citation type="submission" date="2013-11" db="EMBL/GenBank/DDBJ databases">
        <title>Comparative genomics of Ignicoccus.</title>
        <authorList>
            <person name="Podar M."/>
        </authorList>
    </citation>
    <scope>NUCLEOTIDE SEQUENCE</scope>
    <source>
        <strain evidence="1">DSM 13166</strain>
    </source>
</reference>
<evidence type="ECO:0000313" key="2">
    <source>
        <dbReference type="Proteomes" id="UP001063698"/>
    </source>
</evidence>
<dbReference type="Proteomes" id="UP001063698">
    <property type="component" value="Chromosome"/>
</dbReference>
<organism evidence="1 2">
    <name type="scientific">Ignicoccus pacificus DSM 13166</name>
    <dbReference type="NCBI Taxonomy" id="940294"/>
    <lineage>
        <taxon>Archaea</taxon>
        <taxon>Thermoproteota</taxon>
        <taxon>Thermoprotei</taxon>
        <taxon>Desulfurococcales</taxon>
        <taxon>Desulfurococcaceae</taxon>
        <taxon>Ignicoccus</taxon>
    </lineage>
</organism>
<gene>
    <name evidence="1" type="ORF">IPA_08185</name>
</gene>
<dbReference type="AlphaFoldDB" id="A0A977KCX4"/>
<keyword evidence="2" id="KW-1185">Reference proteome</keyword>
<accession>A0A977KCX4</accession>